<keyword evidence="2" id="KW-1185">Reference proteome</keyword>
<organism evidence="1 2">
    <name type="scientific">Dichomitus squalens</name>
    <dbReference type="NCBI Taxonomy" id="114155"/>
    <lineage>
        <taxon>Eukaryota</taxon>
        <taxon>Fungi</taxon>
        <taxon>Dikarya</taxon>
        <taxon>Basidiomycota</taxon>
        <taxon>Agaricomycotina</taxon>
        <taxon>Agaricomycetes</taxon>
        <taxon>Polyporales</taxon>
        <taxon>Polyporaceae</taxon>
        <taxon>Dichomitus</taxon>
    </lineage>
</organism>
<proteinExistence type="predicted"/>
<evidence type="ECO:0000313" key="2">
    <source>
        <dbReference type="Proteomes" id="UP000292082"/>
    </source>
</evidence>
<reference evidence="1 2" key="1">
    <citation type="submission" date="2019-01" db="EMBL/GenBank/DDBJ databases">
        <title>Draft genome sequences of three monokaryotic isolates of the white-rot basidiomycete fungus Dichomitus squalens.</title>
        <authorList>
            <consortium name="DOE Joint Genome Institute"/>
            <person name="Lopez S.C."/>
            <person name="Andreopoulos B."/>
            <person name="Pangilinan J."/>
            <person name="Lipzen A."/>
            <person name="Riley R."/>
            <person name="Ahrendt S."/>
            <person name="Ng V."/>
            <person name="Barry K."/>
            <person name="Daum C."/>
            <person name="Grigoriev I.V."/>
            <person name="Hilden K.S."/>
            <person name="Makela M.R."/>
            <person name="de Vries R.P."/>
        </authorList>
    </citation>
    <scope>NUCLEOTIDE SEQUENCE [LARGE SCALE GENOMIC DNA]</scope>
    <source>
        <strain evidence="1 2">CBS 464.89</strain>
    </source>
</reference>
<name>A0A4V2K9L6_9APHY</name>
<gene>
    <name evidence="1" type="ORF">BD310DRAFT_914433</name>
</gene>
<evidence type="ECO:0000313" key="1">
    <source>
        <dbReference type="EMBL" id="TBU64318.1"/>
    </source>
</evidence>
<dbReference type="Proteomes" id="UP000292082">
    <property type="component" value="Unassembled WGS sequence"/>
</dbReference>
<sequence length="57" mass="6237">MLHSNSKVRNVLHPKVSRRLWPCPAALCISRLQEVSCGTISSSREDPAHVVVLCVVG</sequence>
<dbReference type="EMBL" id="ML145086">
    <property type="protein sequence ID" value="TBU64318.1"/>
    <property type="molecule type" value="Genomic_DNA"/>
</dbReference>
<dbReference type="AlphaFoldDB" id="A0A4V2K9L6"/>
<accession>A0A4V2K9L6</accession>
<protein>
    <submittedName>
        <fullName evidence="1">Uncharacterized protein</fullName>
    </submittedName>
</protein>